<dbReference type="OrthoDB" id="4775562at2"/>
<dbReference type="EMBL" id="FNIC01000013">
    <property type="protein sequence ID" value="SDO70550.1"/>
    <property type="molecule type" value="Genomic_DNA"/>
</dbReference>
<feature type="chain" id="PRO_5011598160" evidence="3">
    <location>
        <begin position="27"/>
        <end position="358"/>
    </location>
</feature>
<feature type="region of interest" description="Disordered" evidence="1">
    <location>
        <begin position="183"/>
        <end position="234"/>
    </location>
</feature>
<organism evidence="4 5">
    <name type="scientific">Nocardioides szechwanensis</name>
    <dbReference type="NCBI Taxonomy" id="1005944"/>
    <lineage>
        <taxon>Bacteria</taxon>
        <taxon>Bacillati</taxon>
        <taxon>Actinomycetota</taxon>
        <taxon>Actinomycetes</taxon>
        <taxon>Propionibacteriales</taxon>
        <taxon>Nocardioidaceae</taxon>
        <taxon>Nocardioides</taxon>
    </lineage>
</organism>
<accession>A0A1H0LRM9</accession>
<dbReference type="RefSeq" id="WP_091027017.1">
    <property type="nucleotide sequence ID" value="NZ_BKAE01000021.1"/>
</dbReference>
<dbReference type="STRING" id="1005944.SAMN05192576_0290"/>
<keyword evidence="3" id="KW-0732">Signal</keyword>
<evidence type="ECO:0000313" key="4">
    <source>
        <dbReference type="EMBL" id="SDO70550.1"/>
    </source>
</evidence>
<keyword evidence="5" id="KW-1185">Reference proteome</keyword>
<dbReference type="Gene3D" id="2.60.40.230">
    <property type="entry name" value="Neocarzinostatin-like"/>
    <property type="match status" value="1"/>
</dbReference>
<evidence type="ECO:0000256" key="1">
    <source>
        <dbReference type="SAM" id="MobiDB-lite"/>
    </source>
</evidence>
<keyword evidence="2" id="KW-0472">Membrane</keyword>
<keyword evidence="2" id="KW-1133">Transmembrane helix</keyword>
<evidence type="ECO:0000313" key="5">
    <source>
        <dbReference type="Proteomes" id="UP000199004"/>
    </source>
</evidence>
<keyword evidence="2" id="KW-0812">Transmembrane</keyword>
<feature type="compositionally biased region" description="Low complexity" evidence="1">
    <location>
        <begin position="213"/>
        <end position="222"/>
    </location>
</feature>
<reference evidence="4 5" key="1">
    <citation type="submission" date="2016-10" db="EMBL/GenBank/DDBJ databases">
        <authorList>
            <person name="de Groot N.N."/>
        </authorList>
    </citation>
    <scope>NUCLEOTIDE SEQUENCE [LARGE SCALE GENOMIC DNA]</scope>
    <source>
        <strain evidence="4 5">CGMCC 1.11147</strain>
    </source>
</reference>
<evidence type="ECO:0000256" key="3">
    <source>
        <dbReference type="SAM" id="SignalP"/>
    </source>
</evidence>
<dbReference type="AlphaFoldDB" id="A0A1H0LRM9"/>
<protein>
    <submittedName>
        <fullName evidence="4">Uncharacterized protein</fullName>
    </submittedName>
</protein>
<dbReference type="Proteomes" id="UP000199004">
    <property type="component" value="Unassembled WGS sequence"/>
</dbReference>
<name>A0A1H0LRM9_9ACTN</name>
<evidence type="ECO:0000256" key="2">
    <source>
        <dbReference type="SAM" id="Phobius"/>
    </source>
</evidence>
<gene>
    <name evidence="4" type="ORF">SAMN05192576_0290</name>
</gene>
<proteinExistence type="predicted"/>
<sequence>MHARLTPLALVPLLAALLLPTFPAHADGRVSVGNDSGDARIDPAYATTLTLSGSGFQSIRGGHGGIYVFFGTVQSGWRPSQGGATGADYFYVPDSEARDNAGFQRFVAFPGSDTASSANGGTMSASGSWSTSLVVPGAVFQAFDRDGGSRRIDCRQVTCGVITVGAHGVANARNESFTPVSVGDLYADPSAPSETPEPGDVPSGAPAIDVPSGTTVTTGPAAPRGPPALEVDRGSAQAGHVLAFSATGLTAGAQVSAVLDDGVAGAGPFVVGSDGTVGGVITLPADVEGGTHELRLFGTADAPSVRFAITAGDSEPEPAAARASDDRAGVLALAGSALVLLVVVVRLLVLRRGGRRAA</sequence>
<feature type="transmembrane region" description="Helical" evidence="2">
    <location>
        <begin position="328"/>
        <end position="349"/>
    </location>
</feature>
<feature type="signal peptide" evidence="3">
    <location>
        <begin position="1"/>
        <end position="26"/>
    </location>
</feature>